<evidence type="ECO:0000313" key="5">
    <source>
        <dbReference type="RefSeq" id="XP_020082675.1"/>
    </source>
</evidence>
<proteinExistence type="predicted"/>
<feature type="region of interest" description="Disordered" evidence="1">
    <location>
        <begin position="167"/>
        <end position="195"/>
    </location>
</feature>
<dbReference type="OrthoDB" id="267397at2759"/>
<dbReference type="GO" id="GO:0051787">
    <property type="term" value="F:misfolded protein binding"/>
    <property type="evidence" value="ECO:0007669"/>
    <property type="project" value="TreeGrafter"/>
</dbReference>
<dbReference type="GeneID" id="109706312"/>
<dbReference type="GO" id="GO:0071818">
    <property type="term" value="C:BAT3 complex"/>
    <property type="evidence" value="ECO:0007669"/>
    <property type="project" value="TreeGrafter"/>
</dbReference>
<reference evidence="3" key="1">
    <citation type="journal article" date="2015" name="Nat. Genet.">
        <title>The pineapple genome and the evolution of CAM photosynthesis.</title>
        <authorList>
            <person name="Ming R."/>
            <person name="VanBuren R."/>
            <person name="Wai C.M."/>
            <person name="Tang H."/>
            <person name="Schatz M.C."/>
            <person name="Bowers J.E."/>
            <person name="Lyons E."/>
            <person name="Wang M.L."/>
            <person name="Chen J."/>
            <person name="Biggers E."/>
            <person name="Zhang J."/>
            <person name="Huang L."/>
            <person name="Zhang L."/>
            <person name="Miao W."/>
            <person name="Zhang J."/>
            <person name="Ye Z."/>
            <person name="Miao C."/>
            <person name="Lin Z."/>
            <person name="Wang H."/>
            <person name="Zhou H."/>
            <person name="Yim W.C."/>
            <person name="Priest H.D."/>
            <person name="Zheng C."/>
            <person name="Woodhouse M."/>
            <person name="Edger P.P."/>
            <person name="Guyot R."/>
            <person name="Guo H.B."/>
            <person name="Guo H."/>
            <person name="Zheng G."/>
            <person name="Singh R."/>
            <person name="Sharma A."/>
            <person name="Min X."/>
            <person name="Zheng Y."/>
            <person name="Lee H."/>
            <person name="Gurtowski J."/>
            <person name="Sedlazeck F.J."/>
            <person name="Harkess A."/>
            <person name="McKain M.R."/>
            <person name="Liao Z."/>
            <person name="Fang J."/>
            <person name="Liu J."/>
            <person name="Zhang X."/>
            <person name="Zhang Q."/>
            <person name="Hu W."/>
            <person name="Qin Y."/>
            <person name="Wang K."/>
            <person name="Chen L.Y."/>
            <person name="Shirley N."/>
            <person name="Lin Y.R."/>
            <person name="Liu L.Y."/>
            <person name="Hernandez A.G."/>
            <person name="Wright C.L."/>
            <person name="Bulone V."/>
            <person name="Tuskan G.A."/>
            <person name="Heath K."/>
            <person name="Zee F."/>
            <person name="Moore P.H."/>
            <person name="Sunkar R."/>
            <person name="Leebens-Mack J.H."/>
            <person name="Mockler T."/>
            <person name="Bennetzen J.L."/>
            <person name="Freeling M."/>
            <person name="Sankoff D."/>
            <person name="Paterson A.H."/>
            <person name="Zhu X."/>
            <person name="Yang X."/>
            <person name="Smith J.A."/>
            <person name="Cushman J.C."/>
            <person name="Paull R.E."/>
            <person name="Yu Q."/>
        </authorList>
    </citation>
    <scope>NUCLEOTIDE SEQUENCE [LARGE SCALE GENOMIC DNA]</scope>
    <source>
        <strain evidence="3">cv. F153</strain>
    </source>
</reference>
<feature type="region of interest" description="Disordered" evidence="1">
    <location>
        <begin position="96"/>
        <end position="124"/>
    </location>
</feature>
<dbReference type="RefSeq" id="XP_020082676.1">
    <property type="nucleotide sequence ID" value="XM_020227087.1"/>
</dbReference>
<name>A0A6P5EGU6_ANACO</name>
<dbReference type="FunFam" id="3.10.20.90:FF:000154">
    <property type="entry name" value="Large proline-rich protein BAG6"/>
    <property type="match status" value="1"/>
</dbReference>
<feature type="compositionally biased region" description="Polar residues" evidence="1">
    <location>
        <begin position="689"/>
        <end position="705"/>
    </location>
</feature>
<dbReference type="InterPro" id="IPR000626">
    <property type="entry name" value="Ubiquitin-like_dom"/>
</dbReference>
<dbReference type="GO" id="GO:0036503">
    <property type="term" value="P:ERAD pathway"/>
    <property type="evidence" value="ECO:0007669"/>
    <property type="project" value="TreeGrafter"/>
</dbReference>
<dbReference type="InterPro" id="IPR019956">
    <property type="entry name" value="Ubiquitin_dom"/>
</dbReference>
<evidence type="ECO:0000259" key="2">
    <source>
        <dbReference type="PROSITE" id="PS50053"/>
    </source>
</evidence>
<dbReference type="CDD" id="cd17039">
    <property type="entry name" value="Ubl_ubiquitin_like"/>
    <property type="match status" value="1"/>
</dbReference>
<gene>
    <name evidence="4 5 6" type="primary">LOC109706312</name>
</gene>
<dbReference type="InterPro" id="IPR029071">
    <property type="entry name" value="Ubiquitin-like_domsf"/>
</dbReference>
<dbReference type="PANTHER" id="PTHR15204">
    <property type="entry name" value="LARGE PROLINE-RICH PROTEIN BAG6"/>
    <property type="match status" value="1"/>
</dbReference>
<dbReference type="PROSITE" id="PS50053">
    <property type="entry name" value="UBIQUITIN_2"/>
    <property type="match status" value="1"/>
</dbReference>
<evidence type="ECO:0000313" key="6">
    <source>
        <dbReference type="RefSeq" id="XP_020082676.1"/>
    </source>
</evidence>
<keyword evidence="3" id="KW-1185">Reference proteome</keyword>
<dbReference type="AlphaFoldDB" id="A0A6P5EGU6"/>
<feature type="region of interest" description="Disordered" evidence="1">
    <location>
        <begin position="520"/>
        <end position="542"/>
    </location>
</feature>
<feature type="compositionally biased region" description="Polar residues" evidence="1">
    <location>
        <begin position="167"/>
        <end position="189"/>
    </location>
</feature>
<feature type="domain" description="Ubiquitin-like" evidence="2">
    <location>
        <begin position="24"/>
        <end position="99"/>
    </location>
</feature>
<feature type="compositionally biased region" description="Polar residues" evidence="1">
    <location>
        <begin position="97"/>
        <end position="124"/>
    </location>
</feature>
<feature type="compositionally biased region" description="Low complexity" evidence="1">
    <location>
        <begin position="445"/>
        <end position="458"/>
    </location>
</feature>
<dbReference type="RefSeq" id="XP_020082675.1">
    <property type="nucleotide sequence ID" value="XM_020227086.1"/>
</dbReference>
<accession>A0A6P5EGU6</accession>
<dbReference type="Proteomes" id="UP000515123">
    <property type="component" value="Unplaced"/>
</dbReference>
<dbReference type="PANTHER" id="PTHR15204:SF0">
    <property type="entry name" value="LARGE PROLINE-RICH PROTEIN BAG6"/>
    <property type="match status" value="1"/>
</dbReference>
<feature type="compositionally biased region" description="Basic and acidic residues" evidence="1">
    <location>
        <begin position="722"/>
        <end position="738"/>
    </location>
</feature>
<feature type="compositionally biased region" description="Polar residues" evidence="1">
    <location>
        <begin position="533"/>
        <end position="542"/>
    </location>
</feature>
<dbReference type="SMART" id="SM00213">
    <property type="entry name" value="UBQ"/>
    <property type="match status" value="1"/>
</dbReference>
<dbReference type="Pfam" id="PF00240">
    <property type="entry name" value="ubiquitin"/>
    <property type="match status" value="1"/>
</dbReference>
<evidence type="ECO:0000313" key="4">
    <source>
        <dbReference type="RefSeq" id="XP_020082674.1"/>
    </source>
</evidence>
<dbReference type="GO" id="GO:0031593">
    <property type="term" value="F:polyubiquitin modification-dependent protein binding"/>
    <property type="evidence" value="ECO:0007669"/>
    <property type="project" value="TreeGrafter"/>
</dbReference>
<feature type="compositionally biased region" description="Polar residues" evidence="1">
    <location>
        <begin position="432"/>
        <end position="444"/>
    </location>
</feature>
<evidence type="ECO:0000313" key="3">
    <source>
        <dbReference type="Proteomes" id="UP000515123"/>
    </source>
</evidence>
<dbReference type="RefSeq" id="XP_020082674.1">
    <property type="nucleotide sequence ID" value="XM_020227085.1"/>
</dbReference>
<protein>
    <submittedName>
        <fullName evidence="4 5">Uncharacterized protein LOC109706312 isoform X1</fullName>
    </submittedName>
</protein>
<evidence type="ECO:0000256" key="1">
    <source>
        <dbReference type="SAM" id="MobiDB-lite"/>
    </source>
</evidence>
<dbReference type="SUPFAM" id="SSF54236">
    <property type="entry name" value="Ubiquitin-like"/>
    <property type="match status" value="1"/>
</dbReference>
<feature type="region of interest" description="Disordered" evidence="1">
    <location>
        <begin position="556"/>
        <end position="614"/>
    </location>
</feature>
<feature type="region of interest" description="Disordered" evidence="1">
    <location>
        <begin position="425"/>
        <end position="461"/>
    </location>
</feature>
<sequence length="738" mass="78180">MESNADSEVTNLHGDITEASETTVEIKVKTLDSKIYTLRVNKCLPVPLLKEKIANVTGVVSEQQRLICRGKVLKDDELLSAYHVEDGHTLHLVVRQPHQSSSSPSTGNLGHEGASSNSAHQHGGSVTRSIVFEAVNIDQGDHQPPHLSQIISSILNSIGAANNGSHNLGTSVVGTRTANDTGHSDSNQPRPSPASLRVELDSQQTPLRFQSGAPLGSQQPSVIPDSLTTIYQYLDFMREEFRRAGFNISGSAQGVDGAGGAGMHSRQGGLPSLESLAEVMQATRHLLTEQAGLSLNQIARQLEDHVNVSDPSARTNLQADAIRAGMLLQNLGSLLLELGRTTMMLRTGQSPSEAAINAGAAVFISASGPNPLLVQPVPFFPGSNVGHMGAVYPSVGLQGLQGEPLGSLFRPRNIDIRIRAVGRAVPVANPNPGEQTNTQQPQERANTATNPSNTNASPQIFSGAASTAPLAGEPGVRVLPLRTVVAVPSGVNLMPSDSSGSAVGLIYPLLARIQSIHSGNASDARGSRLPNEPIQTEPNINGQPNVVHAAQTQNAESSLGGVQTNSNNFHENTEPQVSGFNLANESAAYQDQQEQPHSNSENNSQPHVEPQQIDQGPMSQLLNGVDQLLRTVFSGEAVHSASTAIPQDTVTVSVADQMGTRSNEASGVDEEGILFSNLIRHIMPFISQGTEADQNGSSTAQATTERLSESRESINESSGSQPRRDPPEDPNPKRPKTE</sequence>
<organism evidence="6">
    <name type="scientific">Ananas comosus</name>
    <name type="common">Pineapple</name>
    <name type="synonym">Ananas ananas</name>
    <dbReference type="NCBI Taxonomy" id="4615"/>
    <lineage>
        <taxon>Eukaryota</taxon>
        <taxon>Viridiplantae</taxon>
        <taxon>Streptophyta</taxon>
        <taxon>Embryophyta</taxon>
        <taxon>Tracheophyta</taxon>
        <taxon>Spermatophyta</taxon>
        <taxon>Magnoliopsida</taxon>
        <taxon>Liliopsida</taxon>
        <taxon>Poales</taxon>
        <taxon>Bromeliaceae</taxon>
        <taxon>Bromelioideae</taxon>
        <taxon>Ananas</taxon>
    </lineage>
</organism>
<dbReference type="Gene3D" id="3.10.20.90">
    <property type="entry name" value="Phosphatidylinositol 3-kinase Catalytic Subunit, Chain A, domain 1"/>
    <property type="match status" value="1"/>
</dbReference>
<feature type="region of interest" description="Disordered" evidence="1">
    <location>
        <begin position="689"/>
        <end position="738"/>
    </location>
</feature>
<reference evidence="4 5" key="2">
    <citation type="submission" date="2025-04" db="UniProtKB">
        <authorList>
            <consortium name="RefSeq"/>
        </authorList>
    </citation>
    <scope>IDENTIFICATION</scope>
    <source>
        <tissue evidence="4 5">Leaf</tissue>
    </source>
</reference>
<dbReference type="PRINTS" id="PR00348">
    <property type="entry name" value="UBIQUITIN"/>
</dbReference>